<keyword evidence="2" id="KW-0805">Transcription regulation</keyword>
<dbReference type="SUPFAM" id="SSF46785">
    <property type="entry name" value="Winged helix' DNA-binding domain"/>
    <property type="match status" value="1"/>
</dbReference>
<accession>A0ABV5WV29</accession>
<protein>
    <submittedName>
        <fullName evidence="6">LysR family transcriptional regulator</fullName>
    </submittedName>
</protein>
<feature type="domain" description="HTH lysR-type" evidence="5">
    <location>
        <begin position="7"/>
        <end position="62"/>
    </location>
</feature>
<dbReference type="Pfam" id="PF03466">
    <property type="entry name" value="LysR_substrate"/>
    <property type="match status" value="1"/>
</dbReference>
<sequence length="310" mass="34844">MPQPSSINMLRFLDALLKHGNFTRAARDLYISQPYLTQTIQRTEQKLGVAIINRDRSPLALTAAGRVYYQYLTTLESEKDRFAKQLSQYTTPTNNVVRVGVLASLGYYLLPLVLPTYLARHPQLHLELTEDTAERNEQRLLHGELDFLFGQNPETVAPGLTVRDRGQDGYYAIIPKTSPLYRANQATLEADSLSMRQLLQAPLLVSPRGSSIRRQVDYLLQKFKIEPQIVLESTNTLTIAKLAQQGLGITLLPDSVHVALQPDAYNLYPLPLDVVSLNYFIAYPTDKPLNAVEQDLVTVFLAQLTAALKH</sequence>
<evidence type="ECO:0000313" key="7">
    <source>
        <dbReference type="Proteomes" id="UP001589691"/>
    </source>
</evidence>
<dbReference type="InterPro" id="IPR000847">
    <property type="entry name" value="LysR_HTH_N"/>
</dbReference>
<evidence type="ECO:0000256" key="3">
    <source>
        <dbReference type="ARBA" id="ARBA00023125"/>
    </source>
</evidence>
<comment type="similarity">
    <text evidence="1">Belongs to the LysR transcriptional regulatory family.</text>
</comment>
<evidence type="ECO:0000256" key="1">
    <source>
        <dbReference type="ARBA" id="ARBA00009437"/>
    </source>
</evidence>
<evidence type="ECO:0000259" key="5">
    <source>
        <dbReference type="PROSITE" id="PS50931"/>
    </source>
</evidence>
<evidence type="ECO:0000256" key="4">
    <source>
        <dbReference type="ARBA" id="ARBA00023163"/>
    </source>
</evidence>
<name>A0ABV5WV29_9LACO</name>
<comment type="caution">
    <text evidence="6">The sequence shown here is derived from an EMBL/GenBank/DDBJ whole genome shotgun (WGS) entry which is preliminary data.</text>
</comment>
<dbReference type="EMBL" id="JBHLZY010000022">
    <property type="protein sequence ID" value="MFB9770004.1"/>
    <property type="molecule type" value="Genomic_DNA"/>
</dbReference>
<keyword evidence="4" id="KW-0804">Transcription</keyword>
<reference evidence="6 7" key="1">
    <citation type="submission" date="2024-09" db="EMBL/GenBank/DDBJ databases">
        <authorList>
            <person name="Sun Q."/>
            <person name="Mori K."/>
        </authorList>
    </citation>
    <scope>NUCLEOTIDE SEQUENCE [LARGE SCALE GENOMIC DNA]</scope>
    <source>
        <strain evidence="6 7">TBRC 4576</strain>
    </source>
</reference>
<dbReference type="PANTHER" id="PTHR30126:SF96">
    <property type="entry name" value="TRANSCRIPTIONAL REGULATORY PROTEIN, LYSR FAMILY"/>
    <property type="match status" value="1"/>
</dbReference>
<proteinExistence type="inferred from homology"/>
<dbReference type="InterPro" id="IPR005119">
    <property type="entry name" value="LysR_subst-bd"/>
</dbReference>
<dbReference type="Pfam" id="PF00126">
    <property type="entry name" value="HTH_1"/>
    <property type="match status" value="1"/>
</dbReference>
<dbReference type="PROSITE" id="PS50931">
    <property type="entry name" value="HTH_LYSR"/>
    <property type="match status" value="1"/>
</dbReference>
<dbReference type="Proteomes" id="UP001589691">
    <property type="component" value="Unassembled WGS sequence"/>
</dbReference>
<dbReference type="RefSeq" id="WP_137641707.1">
    <property type="nucleotide sequence ID" value="NZ_BJEA01000002.1"/>
</dbReference>
<dbReference type="SUPFAM" id="SSF53850">
    <property type="entry name" value="Periplasmic binding protein-like II"/>
    <property type="match status" value="1"/>
</dbReference>
<dbReference type="Gene3D" id="1.10.10.10">
    <property type="entry name" value="Winged helix-like DNA-binding domain superfamily/Winged helix DNA-binding domain"/>
    <property type="match status" value="1"/>
</dbReference>
<dbReference type="InterPro" id="IPR036390">
    <property type="entry name" value="WH_DNA-bd_sf"/>
</dbReference>
<evidence type="ECO:0000313" key="6">
    <source>
        <dbReference type="EMBL" id="MFB9770004.1"/>
    </source>
</evidence>
<dbReference type="PANTHER" id="PTHR30126">
    <property type="entry name" value="HTH-TYPE TRANSCRIPTIONAL REGULATOR"/>
    <property type="match status" value="1"/>
</dbReference>
<evidence type="ECO:0000256" key="2">
    <source>
        <dbReference type="ARBA" id="ARBA00023015"/>
    </source>
</evidence>
<dbReference type="CDD" id="cd05466">
    <property type="entry name" value="PBP2_LTTR_substrate"/>
    <property type="match status" value="1"/>
</dbReference>
<dbReference type="PRINTS" id="PR00039">
    <property type="entry name" value="HTHLYSR"/>
</dbReference>
<keyword evidence="3" id="KW-0238">DNA-binding</keyword>
<gene>
    <name evidence="6" type="ORF">ACFFLI_09045</name>
</gene>
<dbReference type="InterPro" id="IPR036388">
    <property type="entry name" value="WH-like_DNA-bd_sf"/>
</dbReference>
<dbReference type="Gene3D" id="3.40.190.290">
    <property type="match status" value="1"/>
</dbReference>
<organism evidence="6 7">
    <name type="scientific">Lactiplantibacillus modestisalitolerans</name>
    <dbReference type="NCBI Taxonomy" id="1457219"/>
    <lineage>
        <taxon>Bacteria</taxon>
        <taxon>Bacillati</taxon>
        <taxon>Bacillota</taxon>
        <taxon>Bacilli</taxon>
        <taxon>Lactobacillales</taxon>
        <taxon>Lactobacillaceae</taxon>
        <taxon>Lactiplantibacillus</taxon>
    </lineage>
</organism>
<keyword evidence="7" id="KW-1185">Reference proteome</keyword>